<dbReference type="GO" id="GO:0004392">
    <property type="term" value="F:heme oxygenase (decyclizing) activity"/>
    <property type="evidence" value="ECO:0007669"/>
    <property type="project" value="UniProtKB-UniRule"/>
</dbReference>
<comment type="catalytic activity">
    <reaction evidence="4">
        <text>heme b + 3 reduced [NADPH--hemoprotein reductase] + 3 O2 = biliverdin IXalpha + CO + Fe(2+) + 3 oxidized [NADPH--hemoprotein reductase] + 3 H2O + H(+)</text>
        <dbReference type="Rhea" id="RHEA:21764"/>
        <dbReference type="Rhea" id="RHEA-COMP:11964"/>
        <dbReference type="Rhea" id="RHEA-COMP:11965"/>
        <dbReference type="ChEBI" id="CHEBI:15377"/>
        <dbReference type="ChEBI" id="CHEBI:15378"/>
        <dbReference type="ChEBI" id="CHEBI:15379"/>
        <dbReference type="ChEBI" id="CHEBI:17245"/>
        <dbReference type="ChEBI" id="CHEBI:29033"/>
        <dbReference type="ChEBI" id="CHEBI:57618"/>
        <dbReference type="ChEBI" id="CHEBI:57991"/>
        <dbReference type="ChEBI" id="CHEBI:58210"/>
        <dbReference type="ChEBI" id="CHEBI:60344"/>
        <dbReference type="EC" id="1.14.14.18"/>
    </reaction>
</comment>
<evidence type="ECO:0000256" key="7">
    <source>
        <dbReference type="SAM" id="MobiDB-lite"/>
    </source>
</evidence>
<feature type="transmembrane region" description="Helical" evidence="8">
    <location>
        <begin position="133"/>
        <end position="151"/>
    </location>
</feature>
<proteinExistence type="inferred from homology"/>
<evidence type="ECO:0000256" key="1">
    <source>
        <dbReference type="ARBA" id="ARBA00022617"/>
    </source>
</evidence>
<keyword evidence="2 4" id="KW-0479">Metal-binding</keyword>
<dbReference type="AlphaFoldDB" id="A0A6P8ZAN8"/>
<evidence type="ECO:0000313" key="10">
    <source>
        <dbReference type="RefSeq" id="XP_034247716.1"/>
    </source>
</evidence>
<dbReference type="Gene3D" id="1.20.910.10">
    <property type="entry name" value="Heme oxygenase-like"/>
    <property type="match status" value="1"/>
</dbReference>
<dbReference type="InterPro" id="IPR016053">
    <property type="entry name" value="Haem_Oase-like"/>
</dbReference>
<keyword evidence="1 4" id="KW-0349">Heme</keyword>
<keyword evidence="3 4" id="KW-0408">Iron</keyword>
<dbReference type="GO" id="GO:0046872">
    <property type="term" value="F:metal ion binding"/>
    <property type="evidence" value="ECO:0007669"/>
    <property type="project" value="UniProtKB-UniRule"/>
</dbReference>
<name>A0A6P8ZAN8_THRPL</name>
<dbReference type="EC" id="1.14.14.18" evidence="4"/>
<feature type="transmembrane region" description="Helical" evidence="8">
    <location>
        <begin position="235"/>
        <end position="254"/>
    </location>
</feature>
<accession>A0A6P8ZAN8</accession>
<keyword evidence="8" id="KW-0812">Transmembrane</keyword>
<dbReference type="Proteomes" id="UP000515158">
    <property type="component" value="Unplaced"/>
</dbReference>
<dbReference type="GO" id="GO:0006788">
    <property type="term" value="P:heme oxidation"/>
    <property type="evidence" value="ECO:0007669"/>
    <property type="project" value="UniProtKB-UniRule"/>
</dbReference>
<evidence type="ECO:0000256" key="5">
    <source>
        <dbReference type="PIRSR" id="PIRSR000343-1"/>
    </source>
</evidence>
<dbReference type="PRINTS" id="PR00088">
    <property type="entry name" value="HAEMOXYGNASE"/>
</dbReference>
<organism evidence="10">
    <name type="scientific">Thrips palmi</name>
    <name type="common">Melon thrips</name>
    <dbReference type="NCBI Taxonomy" id="161013"/>
    <lineage>
        <taxon>Eukaryota</taxon>
        <taxon>Metazoa</taxon>
        <taxon>Ecdysozoa</taxon>
        <taxon>Arthropoda</taxon>
        <taxon>Hexapoda</taxon>
        <taxon>Insecta</taxon>
        <taxon>Pterygota</taxon>
        <taxon>Neoptera</taxon>
        <taxon>Paraneoptera</taxon>
        <taxon>Thysanoptera</taxon>
        <taxon>Terebrantia</taxon>
        <taxon>Thripoidea</taxon>
        <taxon>Thripidae</taxon>
        <taxon>Thrips</taxon>
    </lineage>
</organism>
<gene>
    <name evidence="10" type="primary">LOC117649247</name>
</gene>
<dbReference type="InterPro" id="IPR016084">
    <property type="entry name" value="Haem_Oase-like_multi-hlx"/>
</dbReference>
<feature type="binding site" description="axial binding residue" evidence="6">
    <location>
        <position position="32"/>
    </location>
    <ligand>
        <name>heme b</name>
        <dbReference type="ChEBI" id="CHEBI:60344"/>
    </ligand>
    <ligandPart>
        <name>Fe</name>
        <dbReference type="ChEBI" id="CHEBI:18248"/>
    </ligandPart>
</feature>
<keyword evidence="9" id="KW-1185">Reference proteome</keyword>
<dbReference type="GeneID" id="117649247"/>
<dbReference type="PANTHER" id="PTHR10720">
    <property type="entry name" value="HEME OXYGENASE"/>
    <property type="match status" value="1"/>
</dbReference>
<feature type="region of interest" description="Disordered" evidence="7">
    <location>
        <begin position="1"/>
        <end position="21"/>
    </location>
</feature>
<evidence type="ECO:0000313" key="9">
    <source>
        <dbReference type="Proteomes" id="UP000515158"/>
    </source>
</evidence>
<dbReference type="KEGG" id="tpal:117649247"/>
<feature type="binding site" evidence="5">
    <location>
        <position position="138"/>
    </location>
    <ligand>
        <name>heme b</name>
        <dbReference type="ChEBI" id="CHEBI:60344"/>
    </ligand>
</feature>
<evidence type="ECO:0000256" key="3">
    <source>
        <dbReference type="ARBA" id="ARBA00023004"/>
    </source>
</evidence>
<dbReference type="RefSeq" id="XP_034247716.1">
    <property type="nucleotide sequence ID" value="XM_034391825.1"/>
</dbReference>
<dbReference type="Pfam" id="PF01126">
    <property type="entry name" value="Heme_oxygenase"/>
    <property type="match status" value="1"/>
</dbReference>
<dbReference type="CDD" id="cd19165">
    <property type="entry name" value="HemeO"/>
    <property type="match status" value="1"/>
</dbReference>
<dbReference type="CTD" id="41407"/>
<dbReference type="PANTHER" id="PTHR10720:SF0">
    <property type="entry name" value="HEME OXYGENASE"/>
    <property type="match status" value="1"/>
</dbReference>
<dbReference type="PIRSF" id="PIRSF000343">
    <property type="entry name" value="Haem_Oase"/>
    <property type="match status" value="1"/>
</dbReference>
<dbReference type="InterPro" id="IPR002051">
    <property type="entry name" value="Haem_Oase"/>
</dbReference>
<protein>
    <recommendedName>
        <fullName evidence="4">Heme oxygenase</fullName>
        <ecNumber evidence="4">1.14.14.18</ecNumber>
    </recommendedName>
</protein>
<evidence type="ECO:0000256" key="2">
    <source>
        <dbReference type="ARBA" id="ARBA00022723"/>
    </source>
</evidence>
<dbReference type="OrthoDB" id="652091at2759"/>
<sequence length="259" mass="29563">MPDDTSDEVWSPKGSADAPFNREMRKATRDIHAVSDALVNGKLALALSDNSVWADGLLVFYEIFRYLEEAMDRLRDKPLGELRIEGMERTQAFEADLKYYLGEDWASSYTPRASVASYLHHLMELEENDPDLLIAYVYHLYMGLLSGGQILRKKRQLLNRFPVLAGNKKTRSGGDAVSDFGGRSIYQMKKDLVAALNSVVAQFSEEKKKSILEESRTVFELNNTLVRSVKGVTQVILRNLAFFLAFIFMLYMLFKLFMF</sequence>
<comment type="similarity">
    <text evidence="4">Belongs to the heme oxygenase family.</text>
</comment>
<evidence type="ECO:0000256" key="8">
    <source>
        <dbReference type="SAM" id="Phobius"/>
    </source>
</evidence>
<feature type="binding site" evidence="5">
    <location>
        <position position="25"/>
    </location>
    <ligand>
        <name>heme b</name>
        <dbReference type="ChEBI" id="CHEBI:60344"/>
    </ligand>
</feature>
<keyword evidence="8" id="KW-0472">Membrane</keyword>
<dbReference type="InParanoid" id="A0A6P8ZAN8"/>
<dbReference type="SUPFAM" id="SSF48613">
    <property type="entry name" value="Heme oxygenase-like"/>
    <property type="match status" value="1"/>
</dbReference>
<dbReference type="FunCoup" id="A0A6P8ZAN8">
    <property type="interactions" value="388"/>
</dbReference>
<keyword evidence="8" id="KW-1133">Transmembrane helix</keyword>
<reference evidence="10" key="1">
    <citation type="submission" date="2025-08" db="UniProtKB">
        <authorList>
            <consortium name="RefSeq"/>
        </authorList>
    </citation>
    <scope>IDENTIFICATION</scope>
    <source>
        <tissue evidence="10">Total insect</tissue>
    </source>
</reference>
<evidence type="ECO:0000256" key="6">
    <source>
        <dbReference type="PIRSR" id="PIRSR000343-2"/>
    </source>
</evidence>
<evidence type="ECO:0000256" key="4">
    <source>
        <dbReference type="PIRNR" id="PIRNR000343"/>
    </source>
</evidence>